<evidence type="ECO:0000256" key="12">
    <source>
        <dbReference type="ARBA" id="ARBA00022840"/>
    </source>
</evidence>
<feature type="transmembrane region" description="Helical" evidence="19">
    <location>
        <begin position="121"/>
        <end position="145"/>
    </location>
</feature>
<evidence type="ECO:0000256" key="9">
    <source>
        <dbReference type="ARBA" id="ARBA00022737"/>
    </source>
</evidence>
<dbReference type="InterPro" id="IPR001245">
    <property type="entry name" value="Ser-Thr/Tyr_kinase_cat_dom"/>
</dbReference>
<evidence type="ECO:0000256" key="8">
    <source>
        <dbReference type="ARBA" id="ARBA00022729"/>
    </source>
</evidence>
<keyword evidence="15" id="KW-0675">Receptor</keyword>
<dbReference type="Gene3D" id="1.10.510.10">
    <property type="entry name" value="Transferase(Phosphotransferase) domain 1"/>
    <property type="match status" value="1"/>
</dbReference>
<dbReference type="GO" id="GO:0004674">
    <property type="term" value="F:protein serine/threonine kinase activity"/>
    <property type="evidence" value="ECO:0007669"/>
    <property type="project" value="UniProtKB-KW"/>
</dbReference>
<dbReference type="InterPro" id="IPR000719">
    <property type="entry name" value="Prot_kinase_dom"/>
</dbReference>
<dbReference type="InterPro" id="IPR011009">
    <property type="entry name" value="Kinase-like_dom_sf"/>
</dbReference>
<evidence type="ECO:0000256" key="11">
    <source>
        <dbReference type="ARBA" id="ARBA00022777"/>
    </source>
</evidence>
<evidence type="ECO:0000313" key="21">
    <source>
        <dbReference type="EMBL" id="GAV67142.1"/>
    </source>
</evidence>
<keyword evidence="10" id="KW-0547">Nucleotide-binding</keyword>
<evidence type="ECO:0000256" key="13">
    <source>
        <dbReference type="ARBA" id="ARBA00022989"/>
    </source>
</evidence>
<dbReference type="Pfam" id="PF07714">
    <property type="entry name" value="PK_Tyr_Ser-Thr"/>
    <property type="match status" value="1"/>
</dbReference>
<keyword evidence="8" id="KW-0732">Signal</keyword>
<dbReference type="EC" id="2.7.11.1" evidence="2"/>
<feature type="domain" description="Protein kinase" evidence="20">
    <location>
        <begin position="214"/>
        <end position="479"/>
    </location>
</feature>
<keyword evidence="12" id="KW-0067">ATP-binding</keyword>
<evidence type="ECO:0000256" key="2">
    <source>
        <dbReference type="ARBA" id="ARBA00012513"/>
    </source>
</evidence>
<dbReference type="Gene3D" id="3.30.200.20">
    <property type="entry name" value="Phosphorylase Kinase, domain 1"/>
    <property type="match status" value="1"/>
</dbReference>
<comment type="catalytic activity">
    <reaction evidence="18">
        <text>L-seryl-[protein] + ATP = O-phospho-L-seryl-[protein] + ADP + H(+)</text>
        <dbReference type="Rhea" id="RHEA:17989"/>
        <dbReference type="Rhea" id="RHEA-COMP:9863"/>
        <dbReference type="Rhea" id="RHEA-COMP:11604"/>
        <dbReference type="ChEBI" id="CHEBI:15378"/>
        <dbReference type="ChEBI" id="CHEBI:29999"/>
        <dbReference type="ChEBI" id="CHEBI:30616"/>
        <dbReference type="ChEBI" id="CHEBI:83421"/>
        <dbReference type="ChEBI" id="CHEBI:456216"/>
        <dbReference type="EC" id="2.7.11.1"/>
    </reaction>
</comment>
<evidence type="ECO:0000256" key="7">
    <source>
        <dbReference type="ARBA" id="ARBA00022692"/>
    </source>
</evidence>
<proteinExistence type="predicted"/>
<evidence type="ECO:0000313" key="22">
    <source>
        <dbReference type="Proteomes" id="UP000187406"/>
    </source>
</evidence>
<dbReference type="Gene3D" id="3.80.10.10">
    <property type="entry name" value="Ribonuclease Inhibitor"/>
    <property type="match status" value="1"/>
</dbReference>
<evidence type="ECO:0000256" key="19">
    <source>
        <dbReference type="SAM" id="Phobius"/>
    </source>
</evidence>
<keyword evidence="5" id="KW-0433">Leucine-rich repeat</keyword>
<keyword evidence="9" id="KW-0677">Repeat</keyword>
<evidence type="ECO:0000256" key="6">
    <source>
        <dbReference type="ARBA" id="ARBA00022679"/>
    </source>
</evidence>
<gene>
    <name evidence="21" type="ORF">CFOL_v3_10651</name>
</gene>
<dbReference type="PANTHER" id="PTHR48005">
    <property type="entry name" value="LEUCINE RICH REPEAT KINASE 2"/>
    <property type="match status" value="1"/>
</dbReference>
<feature type="non-terminal residue" evidence="21">
    <location>
        <position position="1"/>
    </location>
</feature>
<keyword evidence="3" id="KW-1003">Cell membrane</keyword>
<keyword evidence="4" id="KW-0723">Serine/threonine-protein kinase</keyword>
<dbReference type="STRING" id="3775.A0A1Q3BH11"/>
<dbReference type="Pfam" id="PF13855">
    <property type="entry name" value="LRR_8"/>
    <property type="match status" value="1"/>
</dbReference>
<dbReference type="InterPro" id="IPR001611">
    <property type="entry name" value="Leu-rich_rpt"/>
</dbReference>
<dbReference type="GO" id="GO:0005886">
    <property type="term" value="C:plasma membrane"/>
    <property type="evidence" value="ECO:0007669"/>
    <property type="project" value="UniProtKB-SubCell"/>
</dbReference>
<keyword evidence="14 19" id="KW-0472">Membrane</keyword>
<evidence type="ECO:0000256" key="18">
    <source>
        <dbReference type="ARBA" id="ARBA00048679"/>
    </source>
</evidence>
<evidence type="ECO:0000256" key="10">
    <source>
        <dbReference type="ARBA" id="ARBA00022741"/>
    </source>
</evidence>
<dbReference type="AlphaFoldDB" id="A0A1Q3BH11"/>
<dbReference type="InParanoid" id="A0A1Q3BH11"/>
<dbReference type="InterPro" id="IPR051420">
    <property type="entry name" value="Ser_Thr_Kinases_DiverseReg"/>
</dbReference>
<evidence type="ECO:0000256" key="16">
    <source>
        <dbReference type="ARBA" id="ARBA00023180"/>
    </source>
</evidence>
<dbReference type="GO" id="GO:0051606">
    <property type="term" value="P:detection of stimulus"/>
    <property type="evidence" value="ECO:0007669"/>
    <property type="project" value="UniProtKB-ARBA"/>
</dbReference>
<keyword evidence="7 19" id="KW-0812">Transmembrane</keyword>
<keyword evidence="16" id="KW-0325">Glycoprotein</keyword>
<dbReference type="Proteomes" id="UP000187406">
    <property type="component" value="Unassembled WGS sequence"/>
</dbReference>
<protein>
    <recommendedName>
        <fullName evidence="2">non-specific serine/threonine protein kinase</fullName>
        <ecNumber evidence="2">2.7.11.1</ecNumber>
    </recommendedName>
</protein>
<dbReference type="InterPro" id="IPR032675">
    <property type="entry name" value="LRR_dom_sf"/>
</dbReference>
<dbReference type="FunFam" id="3.80.10.10:FF:000470">
    <property type="entry name" value="LRR receptor-like serine/threonine-protein kinase RPK2"/>
    <property type="match status" value="1"/>
</dbReference>
<keyword evidence="11 21" id="KW-0418">Kinase</keyword>
<reference evidence="22" key="1">
    <citation type="submission" date="2016-04" db="EMBL/GenBank/DDBJ databases">
        <title>Cephalotus genome sequencing.</title>
        <authorList>
            <person name="Fukushima K."/>
            <person name="Hasebe M."/>
            <person name="Fang X."/>
        </authorList>
    </citation>
    <scope>NUCLEOTIDE SEQUENCE [LARGE SCALE GENOMIC DNA]</scope>
    <source>
        <strain evidence="22">cv. St1</strain>
    </source>
</reference>
<keyword evidence="6" id="KW-0808">Transferase</keyword>
<dbReference type="OrthoDB" id="2151624at2759"/>
<dbReference type="GO" id="GO:0005524">
    <property type="term" value="F:ATP binding"/>
    <property type="evidence" value="ECO:0007669"/>
    <property type="project" value="UniProtKB-KW"/>
</dbReference>
<comment type="subcellular location">
    <subcellularLocation>
        <location evidence="1">Cell membrane</location>
        <topology evidence="1">Single-pass type I membrane protein</topology>
    </subcellularLocation>
</comment>
<evidence type="ECO:0000256" key="5">
    <source>
        <dbReference type="ARBA" id="ARBA00022614"/>
    </source>
</evidence>
<accession>A0A1Q3BH11</accession>
<evidence type="ECO:0000256" key="3">
    <source>
        <dbReference type="ARBA" id="ARBA00022475"/>
    </source>
</evidence>
<keyword evidence="13 19" id="KW-1133">Transmembrane helix</keyword>
<evidence type="ECO:0000256" key="15">
    <source>
        <dbReference type="ARBA" id="ARBA00023170"/>
    </source>
</evidence>
<keyword evidence="22" id="KW-1185">Reference proteome</keyword>
<organism evidence="21 22">
    <name type="scientific">Cephalotus follicularis</name>
    <name type="common">Albany pitcher plant</name>
    <dbReference type="NCBI Taxonomy" id="3775"/>
    <lineage>
        <taxon>Eukaryota</taxon>
        <taxon>Viridiplantae</taxon>
        <taxon>Streptophyta</taxon>
        <taxon>Embryophyta</taxon>
        <taxon>Tracheophyta</taxon>
        <taxon>Spermatophyta</taxon>
        <taxon>Magnoliopsida</taxon>
        <taxon>eudicotyledons</taxon>
        <taxon>Gunneridae</taxon>
        <taxon>Pentapetalae</taxon>
        <taxon>rosids</taxon>
        <taxon>fabids</taxon>
        <taxon>Oxalidales</taxon>
        <taxon>Cephalotaceae</taxon>
        <taxon>Cephalotus</taxon>
    </lineage>
</organism>
<sequence length="483" mass="54015">LSNNELSGPLPIGIGKMLSYVTTLDISWNNFSGEIPSSIGNLSYLNVLKLDHNMLTGLIPLQLQGLSRLKTFSVSHNLLSGPVPYFLDALMKPESYASNKGLCGPSLHPCKKNGMKFDESFQAGFVIGYVGSFVSALTVFVFYCLPWLHVKKRKILKVRPIVTRKKSKRIVVEQVGNLPTVDDLEEDSKQVTPLSLLLCCDINLADLCKVTDNFGQQNIMGSGQMGTLYKGTLPNGCLLAVKKMHDSEHLEKQFISETDLGRLKHVNIAPLLGFCIAPNQRLLVYKYMSNGSLYDWLHAEAQKAKILEWPLRVKIAIGVAKGLAWLHHSCNFHVVHLNISSKCILLDRNFEPKLSNFGRSMLMNPNSNTSSWSFSADNKFWDWGFIKKDVSSFGTVLLELIMGKEFSEVTSDSKSLDGSLEKRTNHLLDSSSGLYDDIDKYLVGKGFDGDIFQFLRIACNCVQPFPDRRPTMLEVYEMLRTVG</sequence>
<evidence type="ECO:0000256" key="14">
    <source>
        <dbReference type="ARBA" id="ARBA00023136"/>
    </source>
</evidence>
<dbReference type="EMBL" id="BDDD01000524">
    <property type="protein sequence ID" value="GAV67142.1"/>
    <property type="molecule type" value="Genomic_DNA"/>
</dbReference>
<evidence type="ECO:0000256" key="17">
    <source>
        <dbReference type="ARBA" id="ARBA00047899"/>
    </source>
</evidence>
<comment type="caution">
    <text evidence="21">The sequence shown here is derived from an EMBL/GenBank/DDBJ whole genome shotgun (WGS) entry which is preliminary data.</text>
</comment>
<dbReference type="PANTHER" id="PTHR48005:SF13">
    <property type="entry name" value="SERINE_THREONINE-PROTEIN KINASE DDB_G0278509-RELATED"/>
    <property type="match status" value="1"/>
</dbReference>
<evidence type="ECO:0000256" key="1">
    <source>
        <dbReference type="ARBA" id="ARBA00004251"/>
    </source>
</evidence>
<comment type="catalytic activity">
    <reaction evidence="17">
        <text>L-threonyl-[protein] + ATP = O-phospho-L-threonyl-[protein] + ADP + H(+)</text>
        <dbReference type="Rhea" id="RHEA:46608"/>
        <dbReference type="Rhea" id="RHEA-COMP:11060"/>
        <dbReference type="Rhea" id="RHEA-COMP:11605"/>
        <dbReference type="ChEBI" id="CHEBI:15378"/>
        <dbReference type="ChEBI" id="CHEBI:30013"/>
        <dbReference type="ChEBI" id="CHEBI:30616"/>
        <dbReference type="ChEBI" id="CHEBI:61977"/>
        <dbReference type="ChEBI" id="CHEBI:456216"/>
        <dbReference type="EC" id="2.7.11.1"/>
    </reaction>
</comment>
<evidence type="ECO:0000256" key="4">
    <source>
        <dbReference type="ARBA" id="ARBA00022527"/>
    </source>
</evidence>
<dbReference type="SUPFAM" id="SSF56112">
    <property type="entry name" value="Protein kinase-like (PK-like)"/>
    <property type="match status" value="1"/>
</dbReference>
<name>A0A1Q3BH11_CEPFO</name>
<evidence type="ECO:0000259" key="20">
    <source>
        <dbReference type="PROSITE" id="PS50011"/>
    </source>
</evidence>
<dbReference type="PROSITE" id="PS50011">
    <property type="entry name" value="PROTEIN_KINASE_DOM"/>
    <property type="match status" value="1"/>
</dbReference>
<dbReference type="SUPFAM" id="SSF52058">
    <property type="entry name" value="L domain-like"/>
    <property type="match status" value="1"/>
</dbReference>
<feature type="non-terminal residue" evidence="21">
    <location>
        <position position="483"/>
    </location>
</feature>